<dbReference type="Proteomes" id="UP000010146">
    <property type="component" value="Unassembled WGS sequence"/>
</dbReference>
<accession>A0A0F5PM09</accession>
<dbReference type="Pfam" id="PF01750">
    <property type="entry name" value="HycI"/>
    <property type="match status" value="1"/>
</dbReference>
<dbReference type="InterPro" id="IPR004420">
    <property type="entry name" value="Pept_A31_hyd_mat_HycI"/>
</dbReference>
<comment type="caution">
    <text evidence="1">The sequence shown here is derived from an EMBL/GenBank/DDBJ whole genome shotgun (WGS) entry which is preliminary data.</text>
</comment>
<dbReference type="InterPro" id="IPR000671">
    <property type="entry name" value="Peptidase_A31"/>
</dbReference>
<dbReference type="SUPFAM" id="SSF53163">
    <property type="entry name" value="HybD-like"/>
    <property type="match status" value="1"/>
</dbReference>
<protein>
    <submittedName>
        <fullName evidence="1">Hydrogenase maturation protease HycI</fullName>
    </submittedName>
</protein>
<dbReference type="EMBL" id="ABXP02000082">
    <property type="protein sequence ID" value="KKC29451.1"/>
    <property type="molecule type" value="Genomic_DNA"/>
</dbReference>
<dbReference type="CDD" id="cd06067">
    <property type="entry name" value="H2MP_MemB-H2evol"/>
    <property type="match status" value="1"/>
</dbReference>
<evidence type="ECO:0000313" key="1">
    <source>
        <dbReference type="EMBL" id="KKC29451.1"/>
    </source>
</evidence>
<dbReference type="NCBIfam" id="TIGR00072">
    <property type="entry name" value="hydrog_prot"/>
    <property type="match status" value="1"/>
</dbReference>
<dbReference type="AlphaFoldDB" id="A0A0F5PM09"/>
<sequence length="147" mass="16163">MITVGNEMMGDDGAGPLLARLLEQNPIPGWQVIDGGSVPENYLHKIRYLKPDVVVVVDACEMNLKAGSIRLISESHIVCKFILSTHNLPLTFFISALREVVPEVYFIGIQPAAVGFGMPISSEVCRAVQIVYQKLQTGNLDFPHLDD</sequence>
<dbReference type="GO" id="GO:0008047">
    <property type="term" value="F:enzyme activator activity"/>
    <property type="evidence" value="ECO:0007669"/>
    <property type="project" value="InterPro"/>
</dbReference>
<reference evidence="1 2" key="2">
    <citation type="journal article" date="2015" name="BMC Genomics">
        <title>Analysis of three genomes within the thermophilic bacterial species Caldanaerobacter subterraneus with a focus on carbon monoxide dehydrogenase evolution and hydrolase diversity.</title>
        <authorList>
            <person name="Sant'Anna F.H."/>
            <person name="Lebedinsky A.V."/>
            <person name="Sokolova T.G."/>
            <person name="Robb F.T."/>
            <person name="Gonzalez J.M."/>
        </authorList>
    </citation>
    <scope>NUCLEOTIDE SEQUENCE [LARGE SCALE GENOMIC DNA]</scope>
    <source>
        <strain evidence="1 2">DSM 12653</strain>
    </source>
</reference>
<evidence type="ECO:0000313" key="2">
    <source>
        <dbReference type="Proteomes" id="UP000010146"/>
    </source>
</evidence>
<keyword evidence="1" id="KW-0645">Protease</keyword>
<name>A0A0F5PM09_9THEO</name>
<proteinExistence type="predicted"/>
<reference evidence="1 2" key="1">
    <citation type="submission" date="2008-07" db="EMBL/GenBank/DDBJ databases">
        <authorList>
            <person name="Gonzalez J."/>
            <person name="Sokolova T."/>
            <person name="Ferriera S."/>
            <person name="Johnson J."/>
            <person name="Kravitz S."/>
            <person name="Beeson K."/>
            <person name="Sutton G."/>
            <person name="Rogers Y.-H."/>
            <person name="Friedman R."/>
            <person name="Frazier M."/>
            <person name="Venter J.C."/>
        </authorList>
    </citation>
    <scope>NUCLEOTIDE SEQUENCE [LARGE SCALE GENOMIC DNA]</scope>
    <source>
        <strain evidence="1 2">DSM 12653</strain>
    </source>
</reference>
<dbReference type="Gene3D" id="3.40.50.1450">
    <property type="entry name" value="HybD-like"/>
    <property type="match status" value="1"/>
</dbReference>
<reference evidence="2" key="3">
    <citation type="submission" date="2015-02" db="EMBL/GenBank/DDBJ databases">
        <title>Genome analysis of three genomes within the thermophilic hydrogenogenic bacterial species Caldanaerobacter subterraneus.</title>
        <authorList>
            <person name="Sant'Anna F.H."/>
            <person name="Lebedinsky A."/>
            <person name="Sokolova T."/>
            <person name="Robb F.T."/>
            <person name="Gonzalez J.M."/>
        </authorList>
    </citation>
    <scope>NUCLEOTIDE SEQUENCE [LARGE SCALE GENOMIC DNA]</scope>
    <source>
        <strain evidence="2">DSM 12653</strain>
    </source>
</reference>
<dbReference type="PANTHER" id="PTHR30302">
    <property type="entry name" value="HYDROGENASE 1 MATURATION PROTEASE"/>
    <property type="match status" value="1"/>
</dbReference>
<dbReference type="GO" id="GO:0004175">
    <property type="term" value="F:endopeptidase activity"/>
    <property type="evidence" value="ECO:0007669"/>
    <property type="project" value="TreeGrafter"/>
</dbReference>
<dbReference type="InterPro" id="IPR023430">
    <property type="entry name" value="Pept_HybD-like_dom_sf"/>
</dbReference>
<organism evidence="1 2">
    <name type="scientific">Caldanaerobacter subterraneus subsp. pacificus DSM 12653</name>
    <dbReference type="NCBI Taxonomy" id="391606"/>
    <lineage>
        <taxon>Bacteria</taxon>
        <taxon>Bacillati</taxon>
        <taxon>Bacillota</taxon>
        <taxon>Clostridia</taxon>
        <taxon>Thermoanaerobacterales</taxon>
        <taxon>Thermoanaerobacteraceae</taxon>
        <taxon>Caldanaerobacter</taxon>
    </lineage>
</organism>
<dbReference type="GO" id="GO:0016485">
    <property type="term" value="P:protein processing"/>
    <property type="evidence" value="ECO:0007669"/>
    <property type="project" value="TreeGrafter"/>
</dbReference>
<dbReference type="PANTHER" id="PTHR30302:SF4">
    <property type="entry name" value="HYDROGENASE 3 MATURATION PROTEASE"/>
    <property type="match status" value="1"/>
</dbReference>
<gene>
    <name evidence="1" type="ORF">CDSM653_01577</name>
</gene>
<keyword evidence="1" id="KW-0378">Hydrolase</keyword>
<dbReference type="NCBIfam" id="TIGR00142">
    <property type="entry name" value="hycI"/>
    <property type="match status" value="1"/>
</dbReference>